<dbReference type="PANTHER" id="PTHR12341:SF62">
    <property type="entry name" value="5'-3' EXORIBONUCLEASE 3-LIKE"/>
    <property type="match status" value="1"/>
</dbReference>
<dbReference type="OrthoDB" id="372487at2759"/>
<dbReference type="GO" id="GO:0005634">
    <property type="term" value="C:nucleus"/>
    <property type="evidence" value="ECO:0007669"/>
    <property type="project" value="TreeGrafter"/>
</dbReference>
<proteinExistence type="inferred from homology"/>
<dbReference type="GO" id="GO:0000956">
    <property type="term" value="P:nuclear-transcribed mRNA catabolic process"/>
    <property type="evidence" value="ECO:0007669"/>
    <property type="project" value="TreeGrafter"/>
</dbReference>
<dbReference type="GO" id="GO:0004534">
    <property type="term" value="F:5'-3' RNA exonuclease activity"/>
    <property type="evidence" value="ECO:0007669"/>
    <property type="project" value="TreeGrafter"/>
</dbReference>
<keyword evidence="2" id="KW-0507">mRNA processing</keyword>
<dbReference type="Proteomes" id="UP000327439">
    <property type="component" value="Chromosome A13"/>
</dbReference>
<dbReference type="Pfam" id="PF03159">
    <property type="entry name" value="XRN_N"/>
    <property type="match status" value="1"/>
</dbReference>
<evidence type="ECO:0000256" key="6">
    <source>
        <dbReference type="SAM" id="MobiDB-lite"/>
    </source>
</evidence>
<gene>
    <name evidence="9" type="ORF">ES319_A13G242700v1</name>
</gene>
<dbReference type="Pfam" id="PF17846">
    <property type="entry name" value="XRN_M"/>
    <property type="match status" value="1"/>
</dbReference>
<dbReference type="InterPro" id="IPR041412">
    <property type="entry name" value="Xrn1_helical"/>
</dbReference>
<dbReference type="Gene3D" id="3.40.50.12390">
    <property type="match status" value="2"/>
</dbReference>
<evidence type="ECO:0000256" key="4">
    <source>
        <dbReference type="ARBA" id="ARBA00022801"/>
    </source>
</evidence>
<reference evidence="10" key="1">
    <citation type="journal article" date="2020" name="Nat. Genet.">
        <title>Genomic diversifications of five Gossypium allopolyploid species and their impact on cotton improvement.</title>
        <authorList>
            <person name="Chen Z.J."/>
            <person name="Sreedasyam A."/>
            <person name="Ando A."/>
            <person name="Song Q."/>
            <person name="De Santiago L.M."/>
            <person name="Hulse-Kemp A.M."/>
            <person name="Ding M."/>
            <person name="Ye W."/>
            <person name="Kirkbride R.C."/>
            <person name="Jenkins J."/>
            <person name="Plott C."/>
            <person name="Lovell J."/>
            <person name="Lin Y.M."/>
            <person name="Vaughn R."/>
            <person name="Liu B."/>
            <person name="Simpson S."/>
            <person name="Scheffler B.E."/>
            <person name="Wen L."/>
            <person name="Saski C.A."/>
            <person name="Grover C.E."/>
            <person name="Hu G."/>
            <person name="Conover J.L."/>
            <person name="Carlson J.W."/>
            <person name="Shu S."/>
            <person name="Boston L.B."/>
            <person name="Williams M."/>
            <person name="Peterson D.G."/>
            <person name="McGee K."/>
            <person name="Jones D.C."/>
            <person name="Wendel J.F."/>
            <person name="Stelly D.M."/>
            <person name="Grimwood J."/>
            <person name="Schmutz J."/>
        </authorList>
    </citation>
    <scope>NUCLEOTIDE SEQUENCE [LARGE SCALE GENOMIC DNA]</scope>
    <source>
        <strain evidence="10">cv. 3-79</strain>
    </source>
</reference>
<organism evidence="9 10">
    <name type="scientific">Gossypium barbadense</name>
    <name type="common">Sea Island cotton</name>
    <name type="synonym">Hibiscus barbadensis</name>
    <dbReference type="NCBI Taxonomy" id="3634"/>
    <lineage>
        <taxon>Eukaryota</taxon>
        <taxon>Viridiplantae</taxon>
        <taxon>Streptophyta</taxon>
        <taxon>Embryophyta</taxon>
        <taxon>Tracheophyta</taxon>
        <taxon>Spermatophyta</taxon>
        <taxon>Magnoliopsida</taxon>
        <taxon>eudicotyledons</taxon>
        <taxon>Gunneridae</taxon>
        <taxon>Pentapetalae</taxon>
        <taxon>rosids</taxon>
        <taxon>malvids</taxon>
        <taxon>Malvales</taxon>
        <taxon>Malvaceae</taxon>
        <taxon>Malvoideae</taxon>
        <taxon>Gossypium</taxon>
    </lineage>
</organism>
<evidence type="ECO:0000256" key="3">
    <source>
        <dbReference type="ARBA" id="ARBA00022722"/>
    </source>
</evidence>
<evidence type="ECO:0000256" key="5">
    <source>
        <dbReference type="ARBA" id="ARBA00022839"/>
    </source>
</evidence>
<name>A0A5J5T6Q2_GOSBA</name>
<sequence length="840" mass="97315">MGVPSFYRWLVNKYPNIRVKAIEEHIHGHCVDTSSLNPNVIEFDNPYLDMNGIIHPCFHPEDQSVIPPSTYEDVFTSIREYIDTLFNIVRPRKLLYMAIDGVAPRAKMNQQRSRRFCTAKNDEIAEAEEDRLRSEFELEGKLILPKKDCEFMYRLSKKLEGYIESRMNDDSSWKGIQVIVSDANVPGEGEHKIMSFIRYQQCLPGYDCNTRHCLYGLDADLIMLALATHEVHFSILREDVLFQEQQPAFRSCSTTSNRETELYSSESLKHAPVAKRPYEFLHVWILREYIELDMKIADVPQNITFDLERIIDDYIFMCFFVGNDFLPRMPSLAIHEGALDLLLTVYKQNFKNIGGYLVDMQRINDKKGGYIKLKRVEKFILLVGSFEEKIFKKRLELQERCLRRLCQNSDRQADETEIFNLDPPTDMSKNSLADINDILRNTKELKEKLKENLRNQSDFLKNGTIRDQVRLGFAGWKKRYYKLKFSAETDRDIEIMRKEIVQKYSEGLLWVLLYYFSGVPPWTWYYPYYYAPFASDMKGLSQVSVKFQKGQPFKPFDQLMSVLPPRSAHALPKLYAKLITDANSQIIDFCPTDFEIDIDGKRHAWQGICKLPFIDEERLLSETLRLEKELMPEETERNAEKTDKLFVPTHLGSKILAVLPDNQKLHTEAELISGAVRVHVSSSPIMLLPFKISIGKPHIPRPLEGVEYPEKAITGADIQKTQLWHEYLGTRPPYIRFELIQKTRNDLHPLNQTSNARLPWNPRFDTCKVSGAGSCSNTAKAIADMKISEPSHSSMFGYGRGQTWQRSSQQSNSFRSSTSNTNNPWRRGPCKSNNNDSEVV</sequence>
<feature type="region of interest" description="Disordered" evidence="6">
    <location>
        <begin position="794"/>
        <end position="840"/>
    </location>
</feature>
<keyword evidence="4" id="KW-0378">Hydrolase</keyword>
<keyword evidence="10" id="KW-1185">Reference proteome</keyword>
<dbReference type="EMBL" id="CM018214">
    <property type="protein sequence ID" value="KAB2050394.1"/>
    <property type="molecule type" value="Genomic_DNA"/>
</dbReference>
<dbReference type="GO" id="GO:0006397">
    <property type="term" value="P:mRNA processing"/>
    <property type="evidence" value="ECO:0007669"/>
    <property type="project" value="UniProtKB-KW"/>
</dbReference>
<evidence type="ECO:0000259" key="8">
    <source>
        <dbReference type="Pfam" id="PF17846"/>
    </source>
</evidence>
<protein>
    <submittedName>
        <fullName evidence="9">Uncharacterized protein</fullName>
    </submittedName>
</protein>
<feature type="domain" description="Xrn1 N-terminal" evidence="7">
    <location>
        <begin position="1"/>
        <end position="239"/>
    </location>
</feature>
<feature type="compositionally biased region" description="Polar residues" evidence="6">
    <location>
        <begin position="831"/>
        <end position="840"/>
    </location>
</feature>
<dbReference type="FunFam" id="1.25.40.1050:FF:000002">
    <property type="entry name" value="5'-3' exoribonuclease"/>
    <property type="match status" value="1"/>
</dbReference>
<dbReference type="InterPro" id="IPR004859">
    <property type="entry name" value="Xrn1_N"/>
</dbReference>
<evidence type="ECO:0000313" key="10">
    <source>
        <dbReference type="Proteomes" id="UP000327439"/>
    </source>
</evidence>
<evidence type="ECO:0000256" key="1">
    <source>
        <dbReference type="ARBA" id="ARBA00006994"/>
    </source>
</evidence>
<dbReference type="InterPro" id="IPR027073">
    <property type="entry name" value="5_3_exoribonuclease"/>
</dbReference>
<feature type="compositionally biased region" description="Low complexity" evidence="6">
    <location>
        <begin position="805"/>
        <end position="823"/>
    </location>
</feature>
<dbReference type="Gene3D" id="1.25.40.1050">
    <property type="match status" value="1"/>
</dbReference>
<dbReference type="AlphaFoldDB" id="A0A5J5T6Q2"/>
<evidence type="ECO:0000313" key="9">
    <source>
        <dbReference type="EMBL" id="KAB2050394.1"/>
    </source>
</evidence>
<dbReference type="PANTHER" id="PTHR12341">
    <property type="entry name" value="5'-&gt;3' EXORIBONUCLEASE"/>
    <property type="match status" value="1"/>
</dbReference>
<comment type="similarity">
    <text evidence="1">Belongs to the 5'-3' exonuclease family. XRN2/RAT1 subfamily.</text>
</comment>
<keyword evidence="3" id="KW-0540">Nuclease</keyword>
<evidence type="ECO:0000256" key="2">
    <source>
        <dbReference type="ARBA" id="ARBA00022664"/>
    </source>
</evidence>
<feature type="domain" description="Xrn1 helical" evidence="8">
    <location>
        <begin position="305"/>
        <end position="668"/>
    </location>
</feature>
<dbReference type="GO" id="GO:0003723">
    <property type="term" value="F:RNA binding"/>
    <property type="evidence" value="ECO:0007669"/>
    <property type="project" value="TreeGrafter"/>
</dbReference>
<dbReference type="CDD" id="cd18673">
    <property type="entry name" value="PIN_XRN1-2-like"/>
    <property type="match status" value="1"/>
</dbReference>
<accession>A0A5J5T6Q2</accession>
<keyword evidence="5" id="KW-0269">Exonuclease</keyword>
<evidence type="ECO:0000259" key="7">
    <source>
        <dbReference type="Pfam" id="PF03159"/>
    </source>
</evidence>